<accession>A0ABY9YZ72</accession>
<name>A0ABY9YZ72_9GAMM</name>
<reference evidence="2 3" key="1">
    <citation type="submission" date="2023-03" db="EMBL/GenBank/DDBJ databases">
        <title>Halomonas sp. nov., isolated from Korean tranditional fermented seafood 'Jeotgal'.</title>
        <authorList>
            <person name="Kim B."/>
            <person name="Shin N.-R."/>
        </authorList>
    </citation>
    <scope>NUCLEOTIDE SEQUENCE [LARGE SCALE GENOMIC DNA]</scope>
    <source>
        <strain evidence="2 3">SG2L-4</strain>
    </source>
</reference>
<evidence type="ECO:0000256" key="1">
    <source>
        <dbReference type="SAM" id="SignalP"/>
    </source>
</evidence>
<sequence length="439" mass="48016">MLRNYSKIASRALVLCTLTALPMVACAHELAKSESGKLNLDVEALTGYFHSQENYAQSPNQAEGSSSWQEGFIKYGLSGHLNLDAGQLYGAFNLLTSIVDGDGDAAGFTDGSERLTEVEDAYVGWRSGSLFPALGHDGVDLSFGRQPITIGNGFLMAGDALNFGHGMPSGLNRGGGYYIAARRAFDRTAVLRLGGNDGWRSDLMWIKSDNHAQQDAEMAAGTIEHVDDLGTFGANYIEVMDTADKWDNASDPRDGTKTTTLRYEGNAGVSDLYLAGEYAWQERDQGDENAWYVETGWTFSDMAWSPTVHYRFSRFSKQFDSLFYGNTRDYGTWFQGEVAGNYAGPFNTNTQAQMVSLEALPAENFTLGMQLFDFDTVNNGPGYSNTDGREVDLYGIWGINEHLAILPLVGLYKPGSSNDTQLGGQSSNLYSQIMVSITF</sequence>
<dbReference type="Proteomes" id="UP001301869">
    <property type="component" value="Chromosome"/>
</dbReference>
<evidence type="ECO:0000313" key="3">
    <source>
        <dbReference type="Proteomes" id="UP001301869"/>
    </source>
</evidence>
<keyword evidence="1" id="KW-0732">Signal</keyword>
<gene>
    <name evidence="2" type="ORF">P1P91_14915</name>
</gene>
<evidence type="ECO:0008006" key="4">
    <source>
        <dbReference type="Google" id="ProtNLM"/>
    </source>
</evidence>
<organism evidence="2 3">
    <name type="scientific">Halomonas piscis</name>
    <dbReference type="NCBI Taxonomy" id="3031727"/>
    <lineage>
        <taxon>Bacteria</taxon>
        <taxon>Pseudomonadati</taxon>
        <taxon>Pseudomonadota</taxon>
        <taxon>Gammaproteobacteria</taxon>
        <taxon>Oceanospirillales</taxon>
        <taxon>Halomonadaceae</taxon>
        <taxon>Halomonas</taxon>
    </lineage>
</organism>
<proteinExistence type="predicted"/>
<dbReference type="RefSeq" id="WP_311883624.1">
    <property type="nucleotide sequence ID" value="NZ_CP119391.1"/>
</dbReference>
<keyword evidence="3" id="KW-1185">Reference proteome</keyword>
<feature type="chain" id="PRO_5046055832" description="Alginate export domain-containing protein" evidence="1">
    <location>
        <begin position="28"/>
        <end position="439"/>
    </location>
</feature>
<feature type="signal peptide" evidence="1">
    <location>
        <begin position="1"/>
        <end position="27"/>
    </location>
</feature>
<dbReference type="EMBL" id="CP119391">
    <property type="protein sequence ID" value="WNK20081.1"/>
    <property type="molecule type" value="Genomic_DNA"/>
</dbReference>
<evidence type="ECO:0000313" key="2">
    <source>
        <dbReference type="EMBL" id="WNK20081.1"/>
    </source>
</evidence>
<protein>
    <recommendedName>
        <fullName evidence="4">Alginate export domain-containing protein</fullName>
    </recommendedName>
</protein>